<evidence type="ECO:0000256" key="2">
    <source>
        <dbReference type="ARBA" id="ARBA00007844"/>
    </source>
</evidence>
<comment type="subcellular location">
    <subcellularLocation>
        <location evidence="1">Nucleus</location>
    </subcellularLocation>
</comment>
<reference evidence="11 12" key="1">
    <citation type="submission" date="2019-09" db="EMBL/GenBank/DDBJ databases">
        <title>Bird 10,000 Genomes (B10K) Project - Family phase.</title>
        <authorList>
            <person name="Zhang G."/>
        </authorList>
    </citation>
    <scope>NUCLEOTIDE SEQUENCE [LARGE SCALE GENOMIC DNA]</scope>
    <source>
        <strain evidence="11">B10K-DU-007-02</strain>
        <tissue evidence="11">Mixed tissue sample</tissue>
    </source>
</reference>
<evidence type="ECO:0000256" key="3">
    <source>
        <dbReference type="ARBA" id="ARBA00016903"/>
    </source>
</evidence>
<feature type="compositionally biased region" description="Acidic residues" evidence="7">
    <location>
        <begin position="447"/>
        <end position="459"/>
    </location>
</feature>
<evidence type="ECO:0000259" key="9">
    <source>
        <dbReference type="Pfam" id="PF16858"/>
    </source>
</evidence>
<dbReference type="GO" id="GO:0010032">
    <property type="term" value="P:meiotic chromosome condensation"/>
    <property type="evidence" value="ECO:0007669"/>
    <property type="project" value="TreeGrafter"/>
</dbReference>
<evidence type="ECO:0000256" key="5">
    <source>
        <dbReference type="ARBA" id="ARBA00023242"/>
    </source>
</evidence>
<dbReference type="InterPro" id="IPR031739">
    <property type="entry name" value="Ncaph2"/>
</dbReference>
<dbReference type="GO" id="GO:0003682">
    <property type="term" value="F:chromatin binding"/>
    <property type="evidence" value="ECO:0007669"/>
    <property type="project" value="TreeGrafter"/>
</dbReference>
<comment type="similarity">
    <text evidence="2">Belongs to the CND2 H2 (condensin-2 subunit 2) family.</text>
</comment>
<evidence type="ECO:0000259" key="8">
    <source>
        <dbReference type="Pfam" id="PF06278"/>
    </source>
</evidence>
<feature type="non-terminal residue" evidence="11">
    <location>
        <position position="1"/>
    </location>
</feature>
<dbReference type="PANTHER" id="PTHR14324:SF3">
    <property type="entry name" value="CONDENSIN-2 COMPLEX SUBUNIT H2"/>
    <property type="match status" value="1"/>
</dbReference>
<gene>
    <name evidence="11" type="primary">Ncaph2</name>
    <name evidence="11" type="ORF">PIPCHL_R04205</name>
</gene>
<dbReference type="Proteomes" id="UP000520962">
    <property type="component" value="Unassembled WGS sequence"/>
</dbReference>
<feature type="domain" description="Condensin II complex subunit H2 middle" evidence="10">
    <location>
        <begin position="148"/>
        <end position="264"/>
    </location>
</feature>
<feature type="non-terminal residue" evidence="11">
    <location>
        <position position="611"/>
    </location>
</feature>
<dbReference type="PANTHER" id="PTHR14324">
    <property type="entry name" value="CONDENSIN-2 COMPLEX SUBUNIT H2"/>
    <property type="match status" value="1"/>
</dbReference>
<evidence type="ECO:0000313" key="12">
    <source>
        <dbReference type="Proteomes" id="UP000520962"/>
    </source>
</evidence>
<dbReference type="Pfam" id="PF16858">
    <property type="entry name" value="CNDH2_C"/>
    <property type="match status" value="1"/>
</dbReference>
<dbReference type="InterPro" id="IPR031719">
    <property type="entry name" value="H2_M"/>
</dbReference>
<keyword evidence="5" id="KW-0539">Nucleus</keyword>
<dbReference type="EMBL" id="VXAH01000615">
    <property type="protein sequence ID" value="NXK42689.1"/>
    <property type="molecule type" value="Genomic_DNA"/>
</dbReference>
<evidence type="ECO:0000256" key="4">
    <source>
        <dbReference type="ARBA" id="ARBA00023067"/>
    </source>
</evidence>
<dbReference type="InterPro" id="IPR009378">
    <property type="entry name" value="H2_N"/>
</dbReference>
<evidence type="ECO:0000259" key="10">
    <source>
        <dbReference type="Pfam" id="PF16869"/>
    </source>
</evidence>
<dbReference type="GO" id="GO:0005634">
    <property type="term" value="C:nucleus"/>
    <property type="evidence" value="ECO:0007669"/>
    <property type="project" value="UniProtKB-SubCell"/>
</dbReference>
<evidence type="ECO:0000256" key="1">
    <source>
        <dbReference type="ARBA" id="ARBA00004123"/>
    </source>
</evidence>
<dbReference type="GO" id="GO:0051306">
    <property type="term" value="P:mitotic sister chromatid separation"/>
    <property type="evidence" value="ECO:0007669"/>
    <property type="project" value="TreeGrafter"/>
</dbReference>
<sequence>MEEVDSRFLHLLQPIRDLTKNWEVDVAAQLEEYLEELDHICISFDNGKTTMNFTEAALVIQGSASIYSRKVEYLYMLVCQALDYISNKKREKLPPSLTPSVQDTAATFTDTEQQLLPLDDIKDTSQASVCRSRNRQREKPSAVNIVPLTPMSLITLEEVKKKENPLLSRKGEVLASQKDFRMNTYTPNPTGTFLLELARLSPTHPREQHLGSPRRATGAAGSGPDGEHPSASMTPIQALSFSEEAASAHFPPPGTVGADDDDDGIPGALGDDVEMAPAPNEHIEAQRSSPQPRGYILRERAPSQDPKGKEVLDPWQSLDPFANSEEKPFRKGRPFLMSHSLDDLVGGKRKRRGPRKLQDFTRWFFAAYNDVTNGRKTRRKGPTFADLEVLYWRQLKERLAVRRKLKSQGVRLFPFLQEPLWEPELEQLEQECGADCDQGADDDFVEHEDVEQEDMEPEVPELLGGSSPDSPEPGYEELVRRNVELFMASSQKFAQETELSQHIRRWEEQIEPLLQEQEARAPFDVRGYGLALMGRCGELGQWRSFASLVAGQPPFEVCRYLLASLQLANDRVVELAQDEGLEEALDTARLRLLTLRPAHERFQGFQLPSLR</sequence>
<feature type="compositionally biased region" description="Polar residues" evidence="7">
    <location>
        <begin position="231"/>
        <end position="240"/>
    </location>
</feature>
<feature type="domain" description="Condensin II complex subunit H2 N-terminal" evidence="8">
    <location>
        <begin position="6"/>
        <end position="122"/>
    </location>
</feature>
<evidence type="ECO:0000256" key="6">
    <source>
        <dbReference type="ARBA" id="ARBA00030479"/>
    </source>
</evidence>
<feature type="domain" description="Condensin-2 complex subunit H2 C-terminal" evidence="9">
    <location>
        <begin position="475"/>
        <end position="602"/>
    </location>
</feature>
<dbReference type="GO" id="GO:0000796">
    <property type="term" value="C:condensin complex"/>
    <property type="evidence" value="ECO:0007669"/>
    <property type="project" value="TreeGrafter"/>
</dbReference>
<dbReference type="Pfam" id="PF06278">
    <property type="entry name" value="CNDH2_N"/>
    <property type="match status" value="1"/>
</dbReference>
<comment type="caution">
    <text evidence="11">The sequence shown here is derived from an EMBL/GenBank/DDBJ whole genome shotgun (WGS) entry which is preliminary data.</text>
</comment>
<proteinExistence type="inferred from homology"/>
<keyword evidence="12" id="KW-1185">Reference proteome</keyword>
<feature type="region of interest" description="Disordered" evidence="7">
    <location>
        <begin position="447"/>
        <end position="473"/>
    </location>
</feature>
<accession>A0A7L0JG83</accession>
<feature type="region of interest" description="Disordered" evidence="7">
    <location>
        <begin position="203"/>
        <end position="275"/>
    </location>
</feature>
<organism evidence="11 12">
    <name type="scientific">Piprites chloris</name>
    <name type="common">Wing-barred manakin</name>
    <dbReference type="NCBI Taxonomy" id="114369"/>
    <lineage>
        <taxon>Eukaryota</taxon>
        <taxon>Metazoa</taxon>
        <taxon>Chordata</taxon>
        <taxon>Craniata</taxon>
        <taxon>Vertebrata</taxon>
        <taxon>Euteleostomi</taxon>
        <taxon>Archelosauria</taxon>
        <taxon>Archosauria</taxon>
        <taxon>Dinosauria</taxon>
        <taxon>Saurischia</taxon>
        <taxon>Theropoda</taxon>
        <taxon>Coelurosauria</taxon>
        <taxon>Aves</taxon>
        <taxon>Neognathae</taxon>
        <taxon>Neoaves</taxon>
        <taxon>Telluraves</taxon>
        <taxon>Australaves</taxon>
        <taxon>Passeriformes</taxon>
        <taxon>Pipridae</taxon>
        <taxon>Piprites</taxon>
    </lineage>
</organism>
<protein>
    <recommendedName>
        <fullName evidence="3">Condensin-2 complex subunit H2</fullName>
    </recommendedName>
    <alternativeName>
        <fullName evidence="6">Non-SMC condensin II complex subunit H2</fullName>
    </alternativeName>
</protein>
<dbReference type="Pfam" id="PF16869">
    <property type="entry name" value="CNDH2_M"/>
    <property type="match status" value="1"/>
</dbReference>
<evidence type="ECO:0000313" key="11">
    <source>
        <dbReference type="EMBL" id="NXK42689.1"/>
    </source>
</evidence>
<name>A0A7L0JG83_PIPCL</name>
<dbReference type="InterPro" id="IPR031737">
    <property type="entry name" value="CNDH2_C"/>
</dbReference>
<evidence type="ECO:0000256" key="7">
    <source>
        <dbReference type="SAM" id="MobiDB-lite"/>
    </source>
</evidence>
<keyword evidence="4" id="KW-0226">DNA condensation</keyword>
<dbReference type="AlphaFoldDB" id="A0A7L0JG83"/>